<accession>A0A371FBV6</accession>
<gene>
    <name evidence="1" type="ORF">CR513_44300</name>
</gene>
<keyword evidence="2" id="KW-1185">Reference proteome</keyword>
<sequence length="228" mass="26845">MTSTKSFQSKKTARSYVLNVRSLDESKLTAIKKPWEDLDSNNSSNLDEEKANICFITNIDKTISYIISKSKDSLSELYEFSECDKEEMSYDTLIQNFHMVPLEYNNYKKISLENEVIKKENEKLLIDIEILKINSSQTFDPDQMKHSYEVEKLKNEITYLKKDLANFVHGSFKINVLSNNRRHPFDKIGVEYDKKNDKKSKFSNSYTTSYNYCGKSRYLEFECNDERK</sequence>
<organism evidence="1 2">
    <name type="scientific">Mucuna pruriens</name>
    <name type="common">Velvet bean</name>
    <name type="synonym">Dolichos pruriens</name>
    <dbReference type="NCBI Taxonomy" id="157652"/>
    <lineage>
        <taxon>Eukaryota</taxon>
        <taxon>Viridiplantae</taxon>
        <taxon>Streptophyta</taxon>
        <taxon>Embryophyta</taxon>
        <taxon>Tracheophyta</taxon>
        <taxon>Spermatophyta</taxon>
        <taxon>Magnoliopsida</taxon>
        <taxon>eudicotyledons</taxon>
        <taxon>Gunneridae</taxon>
        <taxon>Pentapetalae</taxon>
        <taxon>rosids</taxon>
        <taxon>fabids</taxon>
        <taxon>Fabales</taxon>
        <taxon>Fabaceae</taxon>
        <taxon>Papilionoideae</taxon>
        <taxon>50 kb inversion clade</taxon>
        <taxon>NPAAA clade</taxon>
        <taxon>indigoferoid/millettioid clade</taxon>
        <taxon>Phaseoleae</taxon>
        <taxon>Mucuna</taxon>
    </lineage>
</organism>
<name>A0A371FBV6_MUCPR</name>
<dbReference type="EMBL" id="QJKJ01009724">
    <property type="protein sequence ID" value="RDX75785.1"/>
    <property type="molecule type" value="Genomic_DNA"/>
</dbReference>
<proteinExistence type="predicted"/>
<reference evidence="1" key="1">
    <citation type="submission" date="2018-05" db="EMBL/GenBank/DDBJ databases">
        <title>Draft genome of Mucuna pruriens seed.</title>
        <authorList>
            <person name="Nnadi N.E."/>
            <person name="Vos R."/>
            <person name="Hasami M.H."/>
            <person name="Devisetty U.K."/>
            <person name="Aguiy J.C."/>
        </authorList>
    </citation>
    <scope>NUCLEOTIDE SEQUENCE [LARGE SCALE GENOMIC DNA]</scope>
    <source>
        <strain evidence="1">JCA_2017</strain>
    </source>
</reference>
<dbReference type="Proteomes" id="UP000257109">
    <property type="component" value="Unassembled WGS sequence"/>
</dbReference>
<comment type="caution">
    <text evidence="1">The sequence shown here is derived from an EMBL/GenBank/DDBJ whole genome shotgun (WGS) entry which is preliminary data.</text>
</comment>
<dbReference type="AlphaFoldDB" id="A0A371FBV6"/>
<evidence type="ECO:0000313" key="1">
    <source>
        <dbReference type="EMBL" id="RDX75785.1"/>
    </source>
</evidence>
<protein>
    <submittedName>
        <fullName evidence="1">Uncharacterized protein</fullName>
    </submittedName>
</protein>
<evidence type="ECO:0000313" key="2">
    <source>
        <dbReference type="Proteomes" id="UP000257109"/>
    </source>
</evidence>
<feature type="non-terminal residue" evidence="1">
    <location>
        <position position="1"/>
    </location>
</feature>